<dbReference type="EMBL" id="JADOGI010000306">
    <property type="protein sequence ID" value="MBF8193665.1"/>
    <property type="molecule type" value="Genomic_DNA"/>
</dbReference>
<keyword evidence="6" id="KW-1185">Reference proteome</keyword>
<evidence type="ECO:0000256" key="1">
    <source>
        <dbReference type="ARBA" id="ARBA00023125"/>
    </source>
</evidence>
<dbReference type="Proteomes" id="UP000605361">
    <property type="component" value="Unassembled WGS sequence"/>
</dbReference>
<dbReference type="GO" id="GO:0015074">
    <property type="term" value="P:DNA integration"/>
    <property type="evidence" value="ECO:0007669"/>
    <property type="project" value="InterPro"/>
</dbReference>
<dbReference type="InterPro" id="IPR002104">
    <property type="entry name" value="Integrase_catalytic"/>
</dbReference>
<dbReference type="PROSITE" id="PS51898">
    <property type="entry name" value="TYR_RECOMBINASE"/>
    <property type="match status" value="1"/>
</dbReference>
<feature type="compositionally biased region" description="Basic and acidic residues" evidence="3">
    <location>
        <begin position="115"/>
        <end position="128"/>
    </location>
</feature>
<dbReference type="PANTHER" id="PTHR30349:SF81">
    <property type="entry name" value="TYROSINE RECOMBINASE XERC"/>
    <property type="match status" value="1"/>
</dbReference>
<accession>A0A931AKY1</accession>
<evidence type="ECO:0000256" key="2">
    <source>
        <dbReference type="ARBA" id="ARBA00023172"/>
    </source>
</evidence>
<name>A0A931AKY1_9ACTN</name>
<dbReference type="GO" id="GO:0003677">
    <property type="term" value="F:DNA binding"/>
    <property type="evidence" value="ECO:0007669"/>
    <property type="project" value="UniProtKB-KW"/>
</dbReference>
<protein>
    <submittedName>
        <fullName evidence="5">Site-specific integrase</fullName>
    </submittedName>
</protein>
<dbReference type="InterPro" id="IPR013762">
    <property type="entry name" value="Integrase-like_cat_sf"/>
</dbReference>
<dbReference type="Gene3D" id="1.10.443.10">
    <property type="entry name" value="Intergrase catalytic core"/>
    <property type="match status" value="1"/>
</dbReference>
<keyword evidence="2" id="KW-0233">DNA recombination</keyword>
<gene>
    <name evidence="5" type="ORF">ITP53_49915</name>
</gene>
<feature type="region of interest" description="Disordered" evidence="3">
    <location>
        <begin position="107"/>
        <end position="153"/>
    </location>
</feature>
<evidence type="ECO:0000259" key="4">
    <source>
        <dbReference type="PROSITE" id="PS51898"/>
    </source>
</evidence>
<evidence type="ECO:0000256" key="3">
    <source>
        <dbReference type="SAM" id="MobiDB-lite"/>
    </source>
</evidence>
<proteinExistence type="predicted"/>
<dbReference type="InterPro" id="IPR010998">
    <property type="entry name" value="Integrase_recombinase_N"/>
</dbReference>
<dbReference type="Pfam" id="PF00589">
    <property type="entry name" value="Phage_integrase"/>
    <property type="match status" value="1"/>
</dbReference>
<dbReference type="InterPro" id="IPR011010">
    <property type="entry name" value="DNA_brk_join_enz"/>
</dbReference>
<dbReference type="CDD" id="cd00397">
    <property type="entry name" value="DNA_BRE_C"/>
    <property type="match status" value="1"/>
</dbReference>
<keyword evidence="1" id="KW-0238">DNA-binding</keyword>
<feature type="domain" description="Tyr recombinase" evidence="4">
    <location>
        <begin position="218"/>
        <end position="397"/>
    </location>
</feature>
<dbReference type="AlphaFoldDB" id="A0A931AKY1"/>
<evidence type="ECO:0000313" key="6">
    <source>
        <dbReference type="Proteomes" id="UP000605361"/>
    </source>
</evidence>
<dbReference type="SUPFAM" id="SSF56349">
    <property type="entry name" value="DNA breaking-rejoining enzymes"/>
    <property type="match status" value="1"/>
</dbReference>
<sequence length="431" mass="48145">MTSASASSNRDVASLIVSLTGSVVETADPFEPYQLLDGSGRPVAAVTSFMRELLASARAPSTLRSYAVDLLRWMRFLTAIDVAWDRAIPVEGRDFSLWIRQVHKPNRKAPAGRVSRREGSKPQSRREGLAAGVAPGEVNRVTGKPSPDRGYAPRTVNHCETVLRTFYDFHHEAGTGPMVNPFPLDRSRRAGRAHAHHNPMEPWKYEREGRYRSSVPQRPPRAIPDEMFELLFAALPSHRDRALVAFWISTGARASELLGVRHKDADPGQQLITVIRKGSRVPQPLPASPDAFVWLRLYQQEIHGLVPAGGNQPLWWTRRRPFAALTYHAAHRMFERANAVLGANWTLHDLRHSAAHRMARDPELPLADVQWILGHAHLTTTQLYLNTSIEEAVAAVRAHHDRQSRNLSMPAPPAADGYDPAALDVLFGRQR</sequence>
<dbReference type="GO" id="GO:0006310">
    <property type="term" value="P:DNA recombination"/>
    <property type="evidence" value="ECO:0007669"/>
    <property type="project" value="UniProtKB-KW"/>
</dbReference>
<comment type="caution">
    <text evidence="5">The sequence shown here is derived from an EMBL/GenBank/DDBJ whole genome shotgun (WGS) entry which is preliminary data.</text>
</comment>
<dbReference type="Gene3D" id="1.10.150.130">
    <property type="match status" value="1"/>
</dbReference>
<reference evidence="5" key="1">
    <citation type="submission" date="2020-11" db="EMBL/GenBank/DDBJ databases">
        <title>Whole-genome analyses of Nonomuraea sp. K274.</title>
        <authorList>
            <person name="Veyisoglu A."/>
        </authorList>
    </citation>
    <scope>NUCLEOTIDE SEQUENCE</scope>
    <source>
        <strain evidence="5">K274</strain>
    </source>
</reference>
<dbReference type="InterPro" id="IPR050090">
    <property type="entry name" value="Tyrosine_recombinase_XerCD"/>
</dbReference>
<dbReference type="PANTHER" id="PTHR30349">
    <property type="entry name" value="PHAGE INTEGRASE-RELATED"/>
    <property type="match status" value="1"/>
</dbReference>
<evidence type="ECO:0000313" key="5">
    <source>
        <dbReference type="EMBL" id="MBF8193665.1"/>
    </source>
</evidence>
<organism evidence="5 6">
    <name type="scientific">Nonomuraea cypriaca</name>
    <dbReference type="NCBI Taxonomy" id="1187855"/>
    <lineage>
        <taxon>Bacteria</taxon>
        <taxon>Bacillati</taxon>
        <taxon>Actinomycetota</taxon>
        <taxon>Actinomycetes</taxon>
        <taxon>Streptosporangiales</taxon>
        <taxon>Streptosporangiaceae</taxon>
        <taxon>Nonomuraea</taxon>
    </lineage>
</organism>